<organism evidence="7 8">
    <name type="scientific">Dendrobium catenatum</name>
    <dbReference type="NCBI Taxonomy" id="906689"/>
    <lineage>
        <taxon>Eukaryota</taxon>
        <taxon>Viridiplantae</taxon>
        <taxon>Streptophyta</taxon>
        <taxon>Embryophyta</taxon>
        <taxon>Tracheophyta</taxon>
        <taxon>Spermatophyta</taxon>
        <taxon>Magnoliopsida</taxon>
        <taxon>Liliopsida</taxon>
        <taxon>Asparagales</taxon>
        <taxon>Orchidaceae</taxon>
        <taxon>Epidendroideae</taxon>
        <taxon>Malaxideae</taxon>
        <taxon>Dendrobiinae</taxon>
        <taxon>Dendrobium</taxon>
    </lineage>
</organism>
<keyword evidence="3" id="KW-0677">Repeat</keyword>
<evidence type="ECO:0000259" key="6">
    <source>
        <dbReference type="Pfam" id="PF18052"/>
    </source>
</evidence>
<feature type="domain" description="Disease resistance N-terminal" evidence="6">
    <location>
        <begin position="49"/>
        <end position="120"/>
    </location>
</feature>
<name>A0A2I0W0M8_9ASPA</name>
<reference evidence="7 8" key="2">
    <citation type="journal article" date="2017" name="Nature">
        <title>The Apostasia genome and the evolution of orchids.</title>
        <authorList>
            <person name="Zhang G.Q."/>
            <person name="Liu K.W."/>
            <person name="Li Z."/>
            <person name="Lohaus R."/>
            <person name="Hsiao Y.Y."/>
            <person name="Niu S.C."/>
            <person name="Wang J.Y."/>
            <person name="Lin Y.C."/>
            <person name="Xu Q."/>
            <person name="Chen L.J."/>
            <person name="Yoshida K."/>
            <person name="Fujiwara S."/>
            <person name="Wang Z.W."/>
            <person name="Zhang Y.Q."/>
            <person name="Mitsuda N."/>
            <person name="Wang M."/>
            <person name="Liu G.H."/>
            <person name="Pecoraro L."/>
            <person name="Huang H.X."/>
            <person name="Xiao X.J."/>
            <person name="Lin M."/>
            <person name="Wu X.Y."/>
            <person name="Wu W.L."/>
            <person name="Chen Y.Y."/>
            <person name="Chang S.B."/>
            <person name="Sakamoto S."/>
            <person name="Ohme-Takagi M."/>
            <person name="Yagi M."/>
            <person name="Zeng S.J."/>
            <person name="Shen C.Y."/>
            <person name="Yeh C.M."/>
            <person name="Luo Y.B."/>
            <person name="Tsai W.C."/>
            <person name="Van de Peer Y."/>
            <person name="Liu Z.J."/>
        </authorList>
    </citation>
    <scope>NUCLEOTIDE SEQUENCE [LARGE SCALE GENOMIC DNA]</scope>
    <source>
        <tissue evidence="7">The whole plant</tissue>
    </source>
</reference>
<evidence type="ECO:0000256" key="1">
    <source>
        <dbReference type="ARBA" id="ARBA00008894"/>
    </source>
</evidence>
<dbReference type="GO" id="GO:0006952">
    <property type="term" value="P:defense response"/>
    <property type="evidence" value="ECO:0007669"/>
    <property type="project" value="UniProtKB-KW"/>
</dbReference>
<reference evidence="7 8" key="1">
    <citation type="journal article" date="2016" name="Sci. Rep.">
        <title>The Dendrobium catenatum Lindl. genome sequence provides insights into polysaccharide synthase, floral development and adaptive evolution.</title>
        <authorList>
            <person name="Zhang G.Q."/>
            <person name="Xu Q."/>
            <person name="Bian C."/>
            <person name="Tsai W.C."/>
            <person name="Yeh C.M."/>
            <person name="Liu K.W."/>
            <person name="Yoshida K."/>
            <person name="Zhang L.S."/>
            <person name="Chang S.B."/>
            <person name="Chen F."/>
            <person name="Shi Y."/>
            <person name="Su Y.Y."/>
            <person name="Zhang Y.Q."/>
            <person name="Chen L.J."/>
            <person name="Yin Y."/>
            <person name="Lin M."/>
            <person name="Huang H."/>
            <person name="Deng H."/>
            <person name="Wang Z.W."/>
            <person name="Zhu S.L."/>
            <person name="Zhao X."/>
            <person name="Deng C."/>
            <person name="Niu S.C."/>
            <person name="Huang J."/>
            <person name="Wang M."/>
            <person name="Liu G.H."/>
            <person name="Yang H.J."/>
            <person name="Xiao X.J."/>
            <person name="Hsiao Y.Y."/>
            <person name="Wu W.L."/>
            <person name="Chen Y.Y."/>
            <person name="Mitsuda N."/>
            <person name="Ohme-Takagi M."/>
            <person name="Luo Y.B."/>
            <person name="Van de Peer Y."/>
            <person name="Liu Z.J."/>
        </authorList>
    </citation>
    <scope>NUCLEOTIDE SEQUENCE [LARGE SCALE GENOMIC DNA]</scope>
    <source>
        <tissue evidence="7">The whole plant</tissue>
    </source>
</reference>
<evidence type="ECO:0000256" key="5">
    <source>
        <dbReference type="ARBA" id="ARBA00022821"/>
    </source>
</evidence>
<dbReference type="AlphaFoldDB" id="A0A2I0W0M8"/>
<keyword evidence="5" id="KW-0611">Plant defense</keyword>
<protein>
    <submittedName>
        <fullName evidence="7">Disease resistance protein RGA2</fullName>
    </submittedName>
</protein>
<evidence type="ECO:0000313" key="7">
    <source>
        <dbReference type="EMBL" id="PKU69214.1"/>
    </source>
</evidence>
<dbReference type="EMBL" id="KZ503041">
    <property type="protein sequence ID" value="PKU69214.1"/>
    <property type="molecule type" value="Genomic_DNA"/>
</dbReference>
<gene>
    <name evidence="7" type="primary">RGA2</name>
    <name evidence="7" type="ORF">MA16_Dca002484</name>
</gene>
<evidence type="ECO:0000256" key="2">
    <source>
        <dbReference type="ARBA" id="ARBA00022614"/>
    </source>
</evidence>
<evidence type="ECO:0000256" key="3">
    <source>
        <dbReference type="ARBA" id="ARBA00022737"/>
    </source>
</evidence>
<keyword evidence="4" id="KW-0547">Nucleotide-binding</keyword>
<evidence type="ECO:0000256" key="4">
    <source>
        <dbReference type="ARBA" id="ARBA00022741"/>
    </source>
</evidence>
<dbReference type="GO" id="GO:0000166">
    <property type="term" value="F:nucleotide binding"/>
    <property type="evidence" value="ECO:0007669"/>
    <property type="project" value="UniProtKB-KW"/>
</dbReference>
<evidence type="ECO:0000313" key="8">
    <source>
        <dbReference type="Proteomes" id="UP000233837"/>
    </source>
</evidence>
<comment type="similarity">
    <text evidence="1">Belongs to the disease resistance NB-LRR family.</text>
</comment>
<sequence>MAGTTSLIISNLLSSFERLSQFMPTFCSPDATSSSSISHEDVTAIEVNSIQKRLMEDLSRLSRMLRRIQAVLHDAEEREINEKAIQLWLSELREVAYDAEDVLDQYDYQVIKTQLEGMTVTTEAKPSLKRKRVDDGDVFGYQDWTAHMAMLEDWGLRL</sequence>
<dbReference type="InterPro" id="IPR041118">
    <property type="entry name" value="Rx_N"/>
</dbReference>
<keyword evidence="2" id="KW-0433">Leucine-rich repeat</keyword>
<proteinExistence type="inferred from homology"/>
<dbReference type="Pfam" id="PF18052">
    <property type="entry name" value="Rx_N"/>
    <property type="match status" value="1"/>
</dbReference>
<keyword evidence="8" id="KW-1185">Reference proteome</keyword>
<accession>A0A2I0W0M8</accession>
<dbReference type="Proteomes" id="UP000233837">
    <property type="component" value="Unassembled WGS sequence"/>
</dbReference>
<dbReference type="Gene3D" id="1.20.5.4130">
    <property type="match status" value="1"/>
</dbReference>